<dbReference type="InterPro" id="IPR006311">
    <property type="entry name" value="TAT_signal"/>
</dbReference>
<dbReference type="Proteomes" id="UP001206128">
    <property type="component" value="Unassembled WGS sequence"/>
</dbReference>
<dbReference type="AlphaFoldDB" id="A0AAE3GCF1"/>
<dbReference type="PROSITE" id="PS51318">
    <property type="entry name" value="TAT"/>
    <property type="match status" value="1"/>
</dbReference>
<evidence type="ECO:0000259" key="14">
    <source>
        <dbReference type="Pfam" id="PF01433"/>
    </source>
</evidence>
<dbReference type="PANTHER" id="PTHR11533:SF297">
    <property type="entry name" value="AMINOPEPTIDASE N"/>
    <property type="match status" value="1"/>
</dbReference>
<dbReference type="RefSeq" id="WP_253768602.1">
    <property type="nucleotide sequence ID" value="NZ_JAMTCK010000003.1"/>
</dbReference>
<dbReference type="Pfam" id="PF01433">
    <property type="entry name" value="Peptidase_M1"/>
    <property type="match status" value="1"/>
</dbReference>
<dbReference type="InterPro" id="IPR014782">
    <property type="entry name" value="Peptidase_M1_dom"/>
</dbReference>
<evidence type="ECO:0000313" key="17">
    <source>
        <dbReference type="Proteomes" id="UP001206128"/>
    </source>
</evidence>
<dbReference type="GO" id="GO:0008270">
    <property type="term" value="F:zinc ion binding"/>
    <property type="evidence" value="ECO:0007669"/>
    <property type="project" value="InterPro"/>
</dbReference>
<keyword evidence="8" id="KW-0378">Hydrolase</keyword>
<evidence type="ECO:0000256" key="4">
    <source>
        <dbReference type="ARBA" id="ARBA00012564"/>
    </source>
</evidence>
<keyword evidence="17" id="KW-1185">Reference proteome</keyword>
<dbReference type="InterPro" id="IPR042097">
    <property type="entry name" value="Aminopeptidase_N-like_N_sf"/>
</dbReference>
<dbReference type="GO" id="GO:0016285">
    <property type="term" value="F:alanyl aminopeptidase activity"/>
    <property type="evidence" value="ECO:0007669"/>
    <property type="project" value="UniProtKB-EC"/>
</dbReference>
<comment type="caution">
    <text evidence="16">The sequence shown here is derived from an EMBL/GenBank/DDBJ whole genome shotgun (WGS) entry which is preliminary data.</text>
</comment>
<dbReference type="Gene3D" id="2.60.40.1730">
    <property type="entry name" value="tricorn interacting facor f3 domain"/>
    <property type="match status" value="1"/>
</dbReference>
<evidence type="ECO:0000313" key="16">
    <source>
        <dbReference type="EMBL" id="MCP2164697.1"/>
    </source>
</evidence>
<feature type="compositionally biased region" description="Low complexity" evidence="13">
    <location>
        <begin position="46"/>
        <end position="73"/>
    </location>
</feature>
<dbReference type="Pfam" id="PF17900">
    <property type="entry name" value="Peptidase_M1_N"/>
    <property type="match status" value="1"/>
</dbReference>
<evidence type="ECO:0000256" key="8">
    <source>
        <dbReference type="ARBA" id="ARBA00022801"/>
    </source>
</evidence>
<dbReference type="InterPro" id="IPR001930">
    <property type="entry name" value="Peptidase_M1"/>
</dbReference>
<evidence type="ECO:0000256" key="1">
    <source>
        <dbReference type="ARBA" id="ARBA00000098"/>
    </source>
</evidence>
<dbReference type="GO" id="GO:0006508">
    <property type="term" value="P:proteolysis"/>
    <property type="evidence" value="ECO:0007669"/>
    <property type="project" value="UniProtKB-KW"/>
</dbReference>
<proteinExistence type="inferred from homology"/>
<dbReference type="SUPFAM" id="SSF63737">
    <property type="entry name" value="Leukotriene A4 hydrolase N-terminal domain"/>
    <property type="match status" value="1"/>
</dbReference>
<dbReference type="EC" id="3.4.11.2" evidence="4"/>
<sequence length="503" mass="53732">MRIRVGNRRGLLLAAGALVLLAVSALLVAVTAGTPRVRGGSAQAASVASAPGGAPADAPPSGTTGTVGAPGAGDPYYPTDGNGGYDVTAYDLALRYDPPSRQLSGEATISARALSPLSRFNLDLTGLEVSAVRVNDHPATFTREGDHELVIQPADLLPAGDFRVSVRYSGSPVTLDDALGRGGWQISASGGAFVAGQPHSATTWFPANDTPGDKAAFRIALDVPDGWSVVANGVPAGETSADGWTTHTWVEQTPMATYLSTVIIDRLSVVRSQLPDGTPVVDAYAPGAEGKKALADRLPEVLAFLSEKFGAYPQRAAGGIFLAEDISFSLETQTRPTYAQWTDLGTIVHENAHQWFGDSVSVSRWADICLNECLASYAEWLWAEGEDGTDLDARYRSQVRSHASDQRFWARRLVDMGAGHEFEGVYDKGVLAMHALRRQVGDQAFFTALRTWAAVHRDGNATWSEFESHLEQAAGQQLDGFFAAWFRAAEVPADEYLWPASLR</sequence>
<evidence type="ECO:0000256" key="10">
    <source>
        <dbReference type="ARBA" id="ARBA00023049"/>
    </source>
</evidence>
<accession>A0AAE3GCF1</accession>
<keyword evidence="7" id="KW-0479">Metal-binding</keyword>
<dbReference type="InterPro" id="IPR045357">
    <property type="entry name" value="Aminopeptidase_N-like_N"/>
</dbReference>
<feature type="region of interest" description="Disordered" evidence="13">
    <location>
        <begin position="46"/>
        <end position="80"/>
    </location>
</feature>
<organism evidence="16 17">
    <name type="scientific">Goodfellowiella coeruleoviolacea</name>
    <dbReference type="NCBI Taxonomy" id="334858"/>
    <lineage>
        <taxon>Bacteria</taxon>
        <taxon>Bacillati</taxon>
        <taxon>Actinomycetota</taxon>
        <taxon>Actinomycetes</taxon>
        <taxon>Pseudonocardiales</taxon>
        <taxon>Pseudonocardiaceae</taxon>
        <taxon>Goodfellowiella</taxon>
    </lineage>
</organism>
<evidence type="ECO:0000256" key="12">
    <source>
        <dbReference type="ARBA" id="ARBA00031533"/>
    </source>
</evidence>
<keyword evidence="6" id="KW-0645">Protease</keyword>
<keyword evidence="10" id="KW-0482">Metalloprotease</keyword>
<comment type="similarity">
    <text evidence="3">Belongs to the peptidase M1 family.</text>
</comment>
<dbReference type="PANTHER" id="PTHR11533">
    <property type="entry name" value="PROTEASE M1 ZINC METALLOPROTEASE"/>
    <property type="match status" value="1"/>
</dbReference>
<evidence type="ECO:0000256" key="6">
    <source>
        <dbReference type="ARBA" id="ARBA00022670"/>
    </source>
</evidence>
<dbReference type="InterPro" id="IPR050344">
    <property type="entry name" value="Peptidase_M1_aminopeptidases"/>
</dbReference>
<evidence type="ECO:0000256" key="5">
    <source>
        <dbReference type="ARBA" id="ARBA00015611"/>
    </source>
</evidence>
<feature type="domain" description="Peptidase M1 membrane alanine aminopeptidase" evidence="14">
    <location>
        <begin position="330"/>
        <end position="485"/>
    </location>
</feature>
<dbReference type="CDD" id="cd09603">
    <property type="entry name" value="M1_APN_like"/>
    <property type="match status" value="1"/>
</dbReference>
<protein>
    <recommendedName>
        <fullName evidence="5">Aminopeptidase N</fullName>
        <ecNumber evidence="4">3.4.11.2</ecNumber>
    </recommendedName>
    <alternativeName>
        <fullName evidence="11">Alanine aminopeptidase</fullName>
    </alternativeName>
    <alternativeName>
        <fullName evidence="12">Lysyl aminopeptidase</fullName>
    </alternativeName>
</protein>
<dbReference type="EMBL" id="JAMTCK010000003">
    <property type="protein sequence ID" value="MCP2164697.1"/>
    <property type="molecule type" value="Genomic_DNA"/>
</dbReference>
<evidence type="ECO:0000256" key="7">
    <source>
        <dbReference type="ARBA" id="ARBA00022723"/>
    </source>
</evidence>
<evidence type="ECO:0000256" key="3">
    <source>
        <dbReference type="ARBA" id="ARBA00010136"/>
    </source>
</evidence>
<comment type="catalytic activity">
    <reaction evidence="1">
        <text>Release of an N-terminal amino acid, Xaa-|-Yaa- from a peptide, amide or arylamide. Xaa is preferably Ala, but may be most amino acids including Pro (slow action). When a terminal hydrophobic residue is followed by a prolyl residue, the two may be released as an intact Xaa-Pro dipeptide.</text>
        <dbReference type="EC" id="3.4.11.2"/>
    </reaction>
</comment>
<evidence type="ECO:0000256" key="13">
    <source>
        <dbReference type="SAM" id="MobiDB-lite"/>
    </source>
</evidence>
<gene>
    <name evidence="16" type="ORF">LX83_001537</name>
</gene>
<evidence type="ECO:0000259" key="15">
    <source>
        <dbReference type="Pfam" id="PF17900"/>
    </source>
</evidence>
<dbReference type="Gene3D" id="1.10.390.10">
    <property type="entry name" value="Neutral Protease Domain 2"/>
    <property type="match status" value="1"/>
</dbReference>
<reference evidence="16" key="1">
    <citation type="submission" date="2022-06" db="EMBL/GenBank/DDBJ databases">
        <title>Genomic Encyclopedia of Archaeal and Bacterial Type Strains, Phase II (KMG-II): from individual species to whole genera.</title>
        <authorList>
            <person name="Goeker M."/>
        </authorList>
    </citation>
    <scope>NUCLEOTIDE SEQUENCE</scope>
    <source>
        <strain evidence="16">DSM 43935</strain>
    </source>
</reference>
<dbReference type="PRINTS" id="PR00756">
    <property type="entry name" value="ALADIPTASE"/>
</dbReference>
<comment type="cofactor">
    <cofactor evidence="2">
        <name>Zn(2+)</name>
        <dbReference type="ChEBI" id="CHEBI:29105"/>
    </cofactor>
</comment>
<evidence type="ECO:0000256" key="11">
    <source>
        <dbReference type="ARBA" id="ARBA00029811"/>
    </source>
</evidence>
<dbReference type="InterPro" id="IPR027268">
    <property type="entry name" value="Peptidase_M4/M1_CTD_sf"/>
</dbReference>
<dbReference type="GO" id="GO:0008237">
    <property type="term" value="F:metallopeptidase activity"/>
    <property type="evidence" value="ECO:0007669"/>
    <property type="project" value="UniProtKB-KW"/>
</dbReference>
<evidence type="ECO:0000256" key="2">
    <source>
        <dbReference type="ARBA" id="ARBA00001947"/>
    </source>
</evidence>
<name>A0AAE3GCF1_9PSEU</name>
<keyword evidence="9" id="KW-0862">Zinc</keyword>
<dbReference type="SUPFAM" id="SSF55486">
    <property type="entry name" value="Metalloproteases ('zincins'), catalytic domain"/>
    <property type="match status" value="1"/>
</dbReference>
<feature type="domain" description="Aminopeptidase N-like N-terminal" evidence="15">
    <location>
        <begin position="89"/>
        <end position="259"/>
    </location>
</feature>
<evidence type="ECO:0000256" key="9">
    <source>
        <dbReference type="ARBA" id="ARBA00022833"/>
    </source>
</evidence>